<evidence type="ECO:0000313" key="2">
    <source>
        <dbReference type="EMBL" id="MBD2752021.1"/>
    </source>
</evidence>
<dbReference type="Proteomes" id="UP000653797">
    <property type="component" value="Unassembled WGS sequence"/>
</dbReference>
<proteinExistence type="predicted"/>
<comment type="caution">
    <text evidence="2">The sequence shown here is derived from an EMBL/GenBank/DDBJ whole genome shotgun (WGS) entry which is preliminary data.</text>
</comment>
<protein>
    <submittedName>
        <fullName evidence="2">Uncharacterized protein</fullName>
    </submittedName>
</protein>
<keyword evidence="1" id="KW-0472">Membrane</keyword>
<feature type="transmembrane region" description="Helical" evidence="1">
    <location>
        <begin position="6"/>
        <end position="24"/>
    </location>
</feature>
<keyword evidence="1" id="KW-1133">Transmembrane helix</keyword>
<evidence type="ECO:0000256" key="1">
    <source>
        <dbReference type="SAM" id="Phobius"/>
    </source>
</evidence>
<organism evidence="2 3">
    <name type="scientific">Spirosoma validum</name>
    <dbReference type="NCBI Taxonomy" id="2771355"/>
    <lineage>
        <taxon>Bacteria</taxon>
        <taxon>Pseudomonadati</taxon>
        <taxon>Bacteroidota</taxon>
        <taxon>Cytophagia</taxon>
        <taxon>Cytophagales</taxon>
        <taxon>Cytophagaceae</taxon>
        <taxon>Spirosoma</taxon>
    </lineage>
</organism>
<gene>
    <name evidence="2" type="ORF">IC230_03895</name>
</gene>
<sequence length="99" mass="11264">MEQLTLPLGIVLTTALLVLSIWIVRLRQTVTLLRKGNEELLDLYRTTVKTQQLTYQDSQLHQYEQYQLILASQDTIGEKNARIAELTASLGAAKRLHSN</sequence>
<name>A0A927GC28_9BACT</name>
<reference evidence="2" key="1">
    <citation type="submission" date="2020-09" db="EMBL/GenBank/DDBJ databases">
        <authorList>
            <person name="Kim M.K."/>
        </authorList>
    </citation>
    <scope>NUCLEOTIDE SEQUENCE</scope>
    <source>
        <strain evidence="2">BT704</strain>
    </source>
</reference>
<dbReference type="AlphaFoldDB" id="A0A927GC28"/>
<accession>A0A927GC28</accession>
<evidence type="ECO:0000313" key="3">
    <source>
        <dbReference type="Proteomes" id="UP000653797"/>
    </source>
</evidence>
<dbReference type="EMBL" id="JACXAA010000001">
    <property type="protein sequence ID" value="MBD2752021.1"/>
    <property type="molecule type" value="Genomic_DNA"/>
</dbReference>
<keyword evidence="1" id="KW-0812">Transmembrane</keyword>
<keyword evidence="3" id="KW-1185">Reference proteome</keyword>
<dbReference type="RefSeq" id="WP_191037639.1">
    <property type="nucleotide sequence ID" value="NZ_JACXAA010000001.1"/>
</dbReference>